<reference evidence="10" key="1">
    <citation type="submission" date="2022-06" db="EMBL/GenBank/DDBJ databases">
        <title>Vallitalea longa sp. nov., an anaerobic bacterium isolated from marine sediment.</title>
        <authorList>
            <person name="Hirano S."/>
            <person name="Terahara T."/>
            <person name="Mori K."/>
            <person name="Hamada M."/>
            <person name="Matsumoto R."/>
            <person name="Kobayashi T."/>
        </authorList>
    </citation>
    <scope>NUCLEOTIDE SEQUENCE</scope>
    <source>
        <strain evidence="10">SH18-1</strain>
    </source>
</reference>
<evidence type="ECO:0000256" key="4">
    <source>
        <dbReference type="ARBA" id="ARBA00011990"/>
    </source>
</evidence>
<dbReference type="InterPro" id="IPR016040">
    <property type="entry name" value="NAD(P)-bd_dom"/>
</dbReference>
<evidence type="ECO:0000259" key="9">
    <source>
        <dbReference type="Pfam" id="PF16363"/>
    </source>
</evidence>
<dbReference type="SUPFAM" id="SSF51735">
    <property type="entry name" value="NAD(P)-binding Rossmann-fold domains"/>
    <property type="match status" value="1"/>
</dbReference>
<evidence type="ECO:0000256" key="7">
    <source>
        <dbReference type="ARBA" id="ARBA00023239"/>
    </source>
</evidence>
<dbReference type="PANTHER" id="PTHR43000">
    <property type="entry name" value="DTDP-D-GLUCOSE 4,6-DEHYDRATASE-RELATED"/>
    <property type="match status" value="1"/>
</dbReference>
<feature type="domain" description="NAD(P)-binding" evidence="9">
    <location>
        <begin position="5"/>
        <end position="306"/>
    </location>
</feature>
<keyword evidence="7 8" id="KW-0456">Lyase</keyword>
<dbReference type="RefSeq" id="WP_281817323.1">
    <property type="nucleotide sequence ID" value="NZ_BRLB01000012.1"/>
</dbReference>
<evidence type="ECO:0000256" key="6">
    <source>
        <dbReference type="ARBA" id="ARBA00023027"/>
    </source>
</evidence>
<evidence type="ECO:0000313" key="11">
    <source>
        <dbReference type="Proteomes" id="UP001144256"/>
    </source>
</evidence>
<keyword evidence="6" id="KW-0520">NAD</keyword>
<dbReference type="CDD" id="cd05246">
    <property type="entry name" value="dTDP_GD_SDR_e"/>
    <property type="match status" value="1"/>
</dbReference>
<evidence type="ECO:0000256" key="3">
    <source>
        <dbReference type="ARBA" id="ARBA00008178"/>
    </source>
</evidence>
<dbReference type="InterPro" id="IPR005888">
    <property type="entry name" value="dTDP_Gluc_deHydtase"/>
</dbReference>
<dbReference type="Gene3D" id="3.40.50.720">
    <property type="entry name" value="NAD(P)-binding Rossmann-like Domain"/>
    <property type="match status" value="1"/>
</dbReference>
<dbReference type="EMBL" id="BRLB01000012">
    <property type="protein sequence ID" value="GKX30818.1"/>
    <property type="molecule type" value="Genomic_DNA"/>
</dbReference>
<evidence type="ECO:0000256" key="8">
    <source>
        <dbReference type="RuleBase" id="RU004473"/>
    </source>
</evidence>
<dbReference type="Proteomes" id="UP001144256">
    <property type="component" value="Unassembled WGS sequence"/>
</dbReference>
<comment type="cofactor">
    <cofactor evidence="2 8">
        <name>NAD(+)</name>
        <dbReference type="ChEBI" id="CHEBI:57540"/>
    </cofactor>
</comment>
<dbReference type="GO" id="GO:0009225">
    <property type="term" value="P:nucleotide-sugar metabolic process"/>
    <property type="evidence" value="ECO:0007669"/>
    <property type="project" value="InterPro"/>
</dbReference>
<sequence>MKTIMVTGGAGFIGSNFIRYMLDKYDDYRIINYDKITYAGNLDNLNDVSDNDNYVFVKGDISDYDTVEEVFSQGIDYVINFAAESHVDRSIRNSDEFIRTNIMGTQVLLDISRKYNIEKYIQISTDEVYGSLGNEGYFTEKTPISPNNPYSASKASADLLVKSYYETYKLPVNITRCSNNYGPYQYPEKLIPLMISRAYDNKSLPVYGTGLNIRDWIHVYDHCSAIDEVLQKGKTGEVYNIGANNERNNLVIVKMILDYLGKDNSSIEYVEDRLGHDKRYAIDANKIKRELDWCPIYDFEKGMKDTIEWYINNENWWRKIIDRNKI</sequence>
<name>A0A9W5YEE9_9FIRM</name>
<dbReference type="NCBIfam" id="TIGR01181">
    <property type="entry name" value="dTDP_gluc_dehyt"/>
    <property type="match status" value="1"/>
</dbReference>
<dbReference type="AlphaFoldDB" id="A0A9W5YEE9"/>
<dbReference type="FunFam" id="3.40.50.720:FF:000304">
    <property type="entry name" value="UDP-glucose 4,6-dehydratase"/>
    <property type="match status" value="1"/>
</dbReference>
<dbReference type="InterPro" id="IPR036291">
    <property type="entry name" value="NAD(P)-bd_dom_sf"/>
</dbReference>
<gene>
    <name evidence="10" type="ORF">SH1V18_32980</name>
</gene>
<evidence type="ECO:0000256" key="2">
    <source>
        <dbReference type="ARBA" id="ARBA00001911"/>
    </source>
</evidence>
<evidence type="ECO:0000313" key="10">
    <source>
        <dbReference type="EMBL" id="GKX30818.1"/>
    </source>
</evidence>
<evidence type="ECO:0000256" key="1">
    <source>
        <dbReference type="ARBA" id="ARBA00001539"/>
    </source>
</evidence>
<comment type="caution">
    <text evidence="10">The sequence shown here is derived from an EMBL/GenBank/DDBJ whole genome shotgun (WGS) entry which is preliminary data.</text>
</comment>
<dbReference type="GO" id="GO:0008460">
    <property type="term" value="F:dTDP-glucose 4,6-dehydratase activity"/>
    <property type="evidence" value="ECO:0007669"/>
    <property type="project" value="UniProtKB-EC"/>
</dbReference>
<proteinExistence type="inferred from homology"/>
<comment type="similarity">
    <text evidence="3 8">Belongs to the NAD(P)-dependent epimerase/dehydratase family. dTDP-glucose dehydratase subfamily.</text>
</comment>
<dbReference type="EC" id="4.2.1.46" evidence="4 8"/>
<protein>
    <recommendedName>
        <fullName evidence="5 8">dTDP-glucose 4,6-dehydratase</fullName>
        <ecNumber evidence="4 8">4.2.1.46</ecNumber>
    </recommendedName>
</protein>
<evidence type="ECO:0000256" key="5">
    <source>
        <dbReference type="ARBA" id="ARBA00016977"/>
    </source>
</evidence>
<comment type="catalytic activity">
    <reaction evidence="1 8">
        <text>dTDP-alpha-D-glucose = dTDP-4-dehydro-6-deoxy-alpha-D-glucose + H2O</text>
        <dbReference type="Rhea" id="RHEA:17221"/>
        <dbReference type="ChEBI" id="CHEBI:15377"/>
        <dbReference type="ChEBI" id="CHEBI:57477"/>
        <dbReference type="ChEBI" id="CHEBI:57649"/>
        <dbReference type="EC" id="4.2.1.46"/>
    </reaction>
</comment>
<organism evidence="10 11">
    <name type="scientific">Vallitalea longa</name>
    <dbReference type="NCBI Taxonomy" id="2936439"/>
    <lineage>
        <taxon>Bacteria</taxon>
        <taxon>Bacillati</taxon>
        <taxon>Bacillota</taxon>
        <taxon>Clostridia</taxon>
        <taxon>Lachnospirales</taxon>
        <taxon>Vallitaleaceae</taxon>
        <taxon>Vallitalea</taxon>
    </lineage>
</organism>
<keyword evidence="11" id="KW-1185">Reference proteome</keyword>
<dbReference type="Pfam" id="PF16363">
    <property type="entry name" value="GDP_Man_Dehyd"/>
    <property type="match status" value="1"/>
</dbReference>
<dbReference type="Gene3D" id="3.90.25.10">
    <property type="entry name" value="UDP-galactose 4-epimerase, domain 1"/>
    <property type="match status" value="1"/>
</dbReference>
<accession>A0A9W5YEE9</accession>